<dbReference type="UniPathway" id="UPA00136">
    <property type="reaction ID" value="UER00199"/>
</dbReference>
<organism evidence="12 13">
    <name type="scientific">Peptostreptococcus porci</name>
    <dbReference type="NCBI Taxonomy" id="2652282"/>
    <lineage>
        <taxon>Bacteria</taxon>
        <taxon>Bacillati</taxon>
        <taxon>Bacillota</taxon>
        <taxon>Clostridia</taxon>
        <taxon>Peptostreptococcales</taxon>
        <taxon>Peptostreptococcaceae</taxon>
        <taxon>Peptostreptococcus</taxon>
    </lineage>
</organism>
<dbReference type="Gene3D" id="2.160.10.10">
    <property type="entry name" value="Hexapeptide repeat proteins"/>
    <property type="match status" value="1"/>
</dbReference>
<accession>A0A6N7XI65</accession>
<evidence type="ECO:0000313" key="12">
    <source>
        <dbReference type="EMBL" id="MST62789.1"/>
    </source>
</evidence>
<protein>
    <recommendedName>
        <fullName evidence="4 11">Serine acetyltransferase</fullName>
        <ecNumber evidence="3 11">2.3.1.30</ecNumber>
    </recommendedName>
</protein>
<keyword evidence="5" id="KW-0028">Amino-acid biosynthesis</keyword>
<dbReference type="Gene3D" id="1.10.3130.10">
    <property type="entry name" value="serine acetyltransferase, domain 1"/>
    <property type="match status" value="1"/>
</dbReference>
<dbReference type="PIRSF" id="PIRSF000441">
    <property type="entry name" value="CysE"/>
    <property type="match status" value="1"/>
</dbReference>
<dbReference type="EC" id="2.3.1.30" evidence="3 11"/>
<proteinExistence type="inferred from homology"/>
<keyword evidence="7" id="KW-0677">Repeat</keyword>
<dbReference type="GO" id="GO:0009001">
    <property type="term" value="F:serine O-acetyltransferase activity"/>
    <property type="evidence" value="ECO:0007669"/>
    <property type="project" value="UniProtKB-EC"/>
</dbReference>
<dbReference type="CDD" id="cd03354">
    <property type="entry name" value="LbH_SAT"/>
    <property type="match status" value="1"/>
</dbReference>
<comment type="similarity">
    <text evidence="2 11">Belongs to the transferase hexapeptide repeat family.</text>
</comment>
<dbReference type="FunFam" id="2.160.10.10:FF:000007">
    <property type="entry name" value="Serine acetyltransferase"/>
    <property type="match status" value="1"/>
</dbReference>
<comment type="pathway">
    <text evidence="1">Amino-acid biosynthesis; L-cysteine biosynthesis; L-cysteine from L-serine: step 1/2.</text>
</comment>
<evidence type="ECO:0000256" key="5">
    <source>
        <dbReference type="ARBA" id="ARBA00022605"/>
    </source>
</evidence>
<keyword evidence="9 11" id="KW-0012">Acyltransferase</keyword>
<dbReference type="NCBIfam" id="NF041874">
    <property type="entry name" value="EPS_EpsC"/>
    <property type="match status" value="1"/>
</dbReference>
<evidence type="ECO:0000256" key="11">
    <source>
        <dbReference type="PIRNR" id="PIRNR000441"/>
    </source>
</evidence>
<dbReference type="RefSeq" id="WP_154538203.1">
    <property type="nucleotide sequence ID" value="NZ_JAQYHJ010000010.1"/>
</dbReference>
<evidence type="ECO:0000256" key="10">
    <source>
        <dbReference type="ARBA" id="ARBA00049486"/>
    </source>
</evidence>
<evidence type="ECO:0000256" key="2">
    <source>
        <dbReference type="ARBA" id="ARBA00007274"/>
    </source>
</evidence>
<dbReference type="AlphaFoldDB" id="A0A6N7XI65"/>
<comment type="catalytic activity">
    <reaction evidence="10 11">
        <text>L-serine + acetyl-CoA = O-acetyl-L-serine + CoA</text>
        <dbReference type="Rhea" id="RHEA:24560"/>
        <dbReference type="ChEBI" id="CHEBI:33384"/>
        <dbReference type="ChEBI" id="CHEBI:57287"/>
        <dbReference type="ChEBI" id="CHEBI:57288"/>
        <dbReference type="ChEBI" id="CHEBI:58340"/>
        <dbReference type="EC" id="2.3.1.30"/>
    </reaction>
</comment>
<sequence>MKLIKNIDYILENDAAANFGKIRFFNRLKVFILYPSVHALLIHSITHPLHKLGLVFIARLISQIGRFLTGIEIHPGATIGHSIMIDHGMGVVIGETAEVGNRVVIFHGVTLGGTGNHTGKRHPTVGDDVFIGAGTKVLGPINIGNNVKIGANSVVLKDIPDGSTVVGIPAKVVRTRTVEDSKIIKLSDKINIAENEERMMYYI</sequence>
<comment type="caution">
    <text evidence="12">The sequence shown here is derived from an EMBL/GenBank/DDBJ whole genome shotgun (WGS) entry which is preliminary data.</text>
</comment>
<gene>
    <name evidence="12" type="primary">cysE</name>
    <name evidence="12" type="ORF">FYJ71_07390</name>
</gene>
<dbReference type="Proteomes" id="UP000440713">
    <property type="component" value="Unassembled WGS sequence"/>
</dbReference>
<dbReference type="InterPro" id="IPR011004">
    <property type="entry name" value="Trimer_LpxA-like_sf"/>
</dbReference>
<evidence type="ECO:0000256" key="1">
    <source>
        <dbReference type="ARBA" id="ARBA00004876"/>
    </source>
</evidence>
<evidence type="ECO:0000313" key="13">
    <source>
        <dbReference type="Proteomes" id="UP000440713"/>
    </source>
</evidence>
<evidence type="ECO:0000256" key="8">
    <source>
        <dbReference type="ARBA" id="ARBA00023192"/>
    </source>
</evidence>
<dbReference type="InterPro" id="IPR042122">
    <property type="entry name" value="Ser_AcTrfase_N_sf"/>
</dbReference>
<dbReference type="InterPro" id="IPR005881">
    <property type="entry name" value="Ser_O-AcTrfase"/>
</dbReference>
<keyword evidence="6 11" id="KW-0808">Transferase</keyword>
<evidence type="ECO:0000256" key="9">
    <source>
        <dbReference type="ARBA" id="ARBA00023315"/>
    </source>
</evidence>
<dbReference type="InterPro" id="IPR053376">
    <property type="entry name" value="Serine_acetyltransferase"/>
</dbReference>
<evidence type="ECO:0000256" key="6">
    <source>
        <dbReference type="ARBA" id="ARBA00022679"/>
    </source>
</evidence>
<dbReference type="InterPro" id="IPR045304">
    <property type="entry name" value="LbH_SAT"/>
</dbReference>
<dbReference type="GO" id="GO:0006535">
    <property type="term" value="P:cysteine biosynthetic process from serine"/>
    <property type="evidence" value="ECO:0007669"/>
    <property type="project" value="InterPro"/>
</dbReference>
<dbReference type="NCBIfam" id="TIGR01172">
    <property type="entry name" value="cysE"/>
    <property type="match status" value="1"/>
</dbReference>
<keyword evidence="8" id="KW-0198">Cysteine biosynthesis</keyword>
<dbReference type="PANTHER" id="PTHR42811">
    <property type="entry name" value="SERINE ACETYLTRANSFERASE"/>
    <property type="match status" value="1"/>
</dbReference>
<evidence type="ECO:0000256" key="4">
    <source>
        <dbReference type="ARBA" id="ARBA00018522"/>
    </source>
</evidence>
<evidence type="ECO:0000256" key="3">
    <source>
        <dbReference type="ARBA" id="ARBA00013266"/>
    </source>
</evidence>
<reference evidence="12 13" key="1">
    <citation type="submission" date="2019-08" db="EMBL/GenBank/DDBJ databases">
        <title>In-depth cultivation of the pig gut microbiome towards novel bacterial diversity and tailored functional studies.</title>
        <authorList>
            <person name="Wylensek D."/>
            <person name="Hitch T.C.A."/>
            <person name="Clavel T."/>
        </authorList>
    </citation>
    <scope>NUCLEOTIDE SEQUENCE [LARGE SCALE GENOMIC DNA]</scope>
    <source>
        <strain evidence="12 13">WCA-SAB-591-4A-A</strain>
    </source>
</reference>
<evidence type="ECO:0000256" key="7">
    <source>
        <dbReference type="ARBA" id="ARBA00022737"/>
    </source>
</evidence>
<dbReference type="InterPro" id="IPR001451">
    <property type="entry name" value="Hexapep"/>
</dbReference>
<dbReference type="GO" id="GO:0005737">
    <property type="term" value="C:cytoplasm"/>
    <property type="evidence" value="ECO:0007669"/>
    <property type="project" value="InterPro"/>
</dbReference>
<keyword evidence="13" id="KW-1185">Reference proteome</keyword>
<name>A0A6N7XI65_9FIRM</name>
<dbReference type="EMBL" id="VUNE01000004">
    <property type="protein sequence ID" value="MST62789.1"/>
    <property type="molecule type" value="Genomic_DNA"/>
</dbReference>
<dbReference type="Pfam" id="PF00132">
    <property type="entry name" value="Hexapep"/>
    <property type="match status" value="1"/>
</dbReference>
<dbReference type="InterPro" id="IPR018357">
    <property type="entry name" value="Hexapep_transf_CS"/>
</dbReference>
<dbReference type="SUPFAM" id="SSF51161">
    <property type="entry name" value="Trimeric LpxA-like enzymes"/>
    <property type="match status" value="1"/>
</dbReference>
<dbReference type="PROSITE" id="PS00101">
    <property type="entry name" value="HEXAPEP_TRANSFERASES"/>
    <property type="match status" value="1"/>
</dbReference>